<dbReference type="RefSeq" id="XP_060425046.1">
    <property type="nucleotide sequence ID" value="XM_060572864.1"/>
</dbReference>
<evidence type="ECO:0000313" key="2">
    <source>
        <dbReference type="EMBL" id="KAK1671043.1"/>
    </source>
</evidence>
<dbReference type="GeneID" id="85457390"/>
<reference evidence="2" key="1">
    <citation type="submission" date="2021-06" db="EMBL/GenBank/DDBJ databases">
        <title>Comparative genomics, transcriptomics and evolutionary studies reveal genomic signatures of adaptation to plant cell wall in hemibiotrophic fungi.</title>
        <authorList>
            <consortium name="DOE Joint Genome Institute"/>
            <person name="Baroncelli R."/>
            <person name="Diaz J.F."/>
            <person name="Benocci T."/>
            <person name="Peng M."/>
            <person name="Battaglia E."/>
            <person name="Haridas S."/>
            <person name="Andreopoulos W."/>
            <person name="Labutti K."/>
            <person name="Pangilinan J."/>
            <person name="Floch G.L."/>
            <person name="Makela M.R."/>
            <person name="Henrissat B."/>
            <person name="Grigoriev I.V."/>
            <person name="Crouch J.A."/>
            <person name="De Vries R.P."/>
            <person name="Sukno S.A."/>
            <person name="Thon M.R."/>
        </authorList>
    </citation>
    <scope>NUCLEOTIDE SEQUENCE</scope>
    <source>
        <strain evidence="2">CBS 193.32</strain>
    </source>
</reference>
<sequence length="151" mass="16804">MTDTGPRHSRPQESPLNPIIPHCLQLTTHSPEACSPQSRRRRPAGSHNPNLSHTDQNEGTRDITSHMEGARRRSKRDADPFCRFSSYVLPVAHHPAPGARICVRPIRDQIVAPGGCSPYSSELFKTNVLANAELKLLILVILVHQVQPRMV</sequence>
<name>A0AAJ0ABV2_9PEZI</name>
<feature type="compositionally biased region" description="Basic and acidic residues" evidence="1">
    <location>
        <begin position="55"/>
        <end position="77"/>
    </location>
</feature>
<dbReference type="AlphaFoldDB" id="A0AAJ0ABV2"/>
<evidence type="ECO:0000256" key="1">
    <source>
        <dbReference type="SAM" id="MobiDB-lite"/>
    </source>
</evidence>
<proteinExistence type="predicted"/>
<comment type="caution">
    <text evidence="2">The sequence shown here is derived from an EMBL/GenBank/DDBJ whole genome shotgun (WGS) entry which is preliminary data.</text>
</comment>
<organism evidence="2 3">
    <name type="scientific">Colletotrichum godetiae</name>
    <dbReference type="NCBI Taxonomy" id="1209918"/>
    <lineage>
        <taxon>Eukaryota</taxon>
        <taxon>Fungi</taxon>
        <taxon>Dikarya</taxon>
        <taxon>Ascomycota</taxon>
        <taxon>Pezizomycotina</taxon>
        <taxon>Sordariomycetes</taxon>
        <taxon>Hypocreomycetidae</taxon>
        <taxon>Glomerellales</taxon>
        <taxon>Glomerellaceae</taxon>
        <taxon>Colletotrichum</taxon>
        <taxon>Colletotrichum acutatum species complex</taxon>
    </lineage>
</organism>
<feature type="region of interest" description="Disordered" evidence="1">
    <location>
        <begin position="29"/>
        <end position="77"/>
    </location>
</feature>
<dbReference type="EMBL" id="JAHMHR010000051">
    <property type="protein sequence ID" value="KAK1671043.1"/>
    <property type="molecule type" value="Genomic_DNA"/>
</dbReference>
<accession>A0AAJ0ABV2</accession>
<gene>
    <name evidence="2" type="ORF">BDP55DRAFT_636262</name>
</gene>
<evidence type="ECO:0000313" key="3">
    <source>
        <dbReference type="Proteomes" id="UP001224890"/>
    </source>
</evidence>
<keyword evidence="3" id="KW-1185">Reference proteome</keyword>
<dbReference type="Proteomes" id="UP001224890">
    <property type="component" value="Unassembled WGS sequence"/>
</dbReference>
<protein>
    <submittedName>
        <fullName evidence="2">Uncharacterized protein</fullName>
    </submittedName>
</protein>